<dbReference type="Pfam" id="PF12710">
    <property type="entry name" value="HAD"/>
    <property type="match status" value="1"/>
</dbReference>
<sequence>MSKEILALFDFCETITNFQTLDKFLPLAGKHNPNYEYNKNLERRNQYKKLNLPYPRYEWLIDLPVSVAQRVAKEFVYDEIIKNLNQNVMDRLFYHQDQGHTIAIVSGGLELYIKEFAKIYNIKNIIAVSLEEKYTKLTGDIAGIHTMQERKLYKLSYMLNLNNYDLKNSYAYSDCVSDIPLLSLVGNPYVIECGKDLTWAKILNFNIIYKGLK</sequence>
<dbReference type="Gene3D" id="1.20.1440.100">
    <property type="entry name" value="SG protein - dephosphorylation function"/>
    <property type="match status" value="1"/>
</dbReference>
<dbReference type="GO" id="GO:0006564">
    <property type="term" value="P:L-serine biosynthetic process"/>
    <property type="evidence" value="ECO:0007669"/>
    <property type="project" value="TreeGrafter"/>
</dbReference>
<evidence type="ECO:0000313" key="1">
    <source>
        <dbReference type="EMBL" id="TBR81301.1"/>
    </source>
</evidence>
<dbReference type="AlphaFoldDB" id="A0A4Q9JUG3"/>
<organism evidence="1 2">
    <name type="scientific">Campylobacter novaezeelandiae</name>
    <dbReference type="NCBI Taxonomy" id="2267891"/>
    <lineage>
        <taxon>Bacteria</taxon>
        <taxon>Pseudomonadati</taxon>
        <taxon>Campylobacterota</taxon>
        <taxon>Epsilonproteobacteria</taxon>
        <taxon>Campylobacterales</taxon>
        <taxon>Campylobacteraceae</taxon>
        <taxon>Campylobacter</taxon>
    </lineage>
</organism>
<reference evidence="1 2" key="1">
    <citation type="submission" date="2018-07" db="EMBL/GenBank/DDBJ databases">
        <title>Campylobacter zealandensis sp. nov., isolated from birds and water in New Zealand.</title>
        <authorList>
            <person name="Wilkinson D.A."/>
            <person name="Biggs P.J."/>
            <person name="French N.P."/>
            <person name="Midwinter A.C."/>
        </authorList>
    </citation>
    <scope>NUCLEOTIDE SEQUENCE [LARGE SCALE GENOMIC DNA]</scope>
    <source>
        <strain evidence="1 2">B423b</strain>
    </source>
</reference>
<keyword evidence="1" id="KW-0378">Hydrolase</keyword>
<dbReference type="PANTHER" id="PTHR43344">
    <property type="entry name" value="PHOSPHOSERINE PHOSPHATASE"/>
    <property type="match status" value="1"/>
</dbReference>
<dbReference type="NCBIfam" id="TIGR01488">
    <property type="entry name" value="HAD-SF-IB"/>
    <property type="match status" value="1"/>
</dbReference>
<dbReference type="InterPro" id="IPR036412">
    <property type="entry name" value="HAD-like_sf"/>
</dbReference>
<gene>
    <name evidence="1" type="ORF">DU473_04220</name>
</gene>
<dbReference type="PANTHER" id="PTHR43344:SF14">
    <property type="entry name" value="HAD-IB FAMILY HYDROLASE"/>
    <property type="match status" value="1"/>
</dbReference>
<dbReference type="EMBL" id="QPGR01000006">
    <property type="protein sequence ID" value="TBR81301.1"/>
    <property type="molecule type" value="Genomic_DNA"/>
</dbReference>
<evidence type="ECO:0000313" key="2">
    <source>
        <dbReference type="Proteomes" id="UP000292583"/>
    </source>
</evidence>
<dbReference type="Proteomes" id="UP000292583">
    <property type="component" value="Unassembled WGS sequence"/>
</dbReference>
<keyword evidence="2" id="KW-1185">Reference proteome</keyword>
<dbReference type="NCBIfam" id="TIGR01490">
    <property type="entry name" value="HAD-SF-IB-hyp1"/>
    <property type="match status" value="1"/>
</dbReference>
<name>A0A4Q9JUG3_9BACT</name>
<dbReference type="InterPro" id="IPR023214">
    <property type="entry name" value="HAD_sf"/>
</dbReference>
<accession>A0A4Q9JUG3</accession>
<comment type="caution">
    <text evidence="1">The sequence shown here is derived from an EMBL/GenBank/DDBJ whole genome shotgun (WGS) entry which is preliminary data.</text>
</comment>
<protein>
    <submittedName>
        <fullName evidence="1">HAD-IB family hydrolase</fullName>
    </submittedName>
</protein>
<dbReference type="GO" id="GO:0000287">
    <property type="term" value="F:magnesium ion binding"/>
    <property type="evidence" value="ECO:0007669"/>
    <property type="project" value="TreeGrafter"/>
</dbReference>
<dbReference type="RefSeq" id="WP_131163054.1">
    <property type="nucleotide sequence ID" value="NZ_QPGQ01000004.1"/>
</dbReference>
<dbReference type="GO" id="GO:0005737">
    <property type="term" value="C:cytoplasm"/>
    <property type="evidence" value="ECO:0007669"/>
    <property type="project" value="TreeGrafter"/>
</dbReference>
<dbReference type="OrthoDB" id="9784466at2"/>
<dbReference type="InterPro" id="IPR050582">
    <property type="entry name" value="HAD-like_SerB"/>
</dbReference>
<proteinExistence type="predicted"/>
<dbReference type="GO" id="GO:0036424">
    <property type="term" value="F:L-phosphoserine phosphatase activity"/>
    <property type="evidence" value="ECO:0007669"/>
    <property type="project" value="TreeGrafter"/>
</dbReference>
<dbReference type="Gene3D" id="3.40.50.1000">
    <property type="entry name" value="HAD superfamily/HAD-like"/>
    <property type="match status" value="1"/>
</dbReference>
<dbReference type="SUPFAM" id="SSF56784">
    <property type="entry name" value="HAD-like"/>
    <property type="match status" value="1"/>
</dbReference>
<dbReference type="InterPro" id="IPR006385">
    <property type="entry name" value="HAD_hydro_SerB1"/>
</dbReference>